<evidence type="ECO:0000259" key="5">
    <source>
        <dbReference type="PROSITE" id="PS51078"/>
    </source>
</evidence>
<protein>
    <submittedName>
        <fullName evidence="6">HTH-type transcriptional regulator KipR</fullName>
    </submittedName>
</protein>
<feature type="domain" description="HTH iclR-type" evidence="4">
    <location>
        <begin position="13"/>
        <end position="76"/>
    </location>
</feature>
<dbReference type="AlphaFoldDB" id="A0A446CJ25"/>
<dbReference type="Gene3D" id="1.10.10.10">
    <property type="entry name" value="Winged helix-like DNA-binding domain superfamily/Winged helix DNA-binding domain"/>
    <property type="match status" value="1"/>
</dbReference>
<dbReference type="Gene3D" id="3.30.450.40">
    <property type="match status" value="1"/>
</dbReference>
<dbReference type="InterPro" id="IPR029016">
    <property type="entry name" value="GAF-like_dom_sf"/>
</dbReference>
<dbReference type="GO" id="GO:0045892">
    <property type="term" value="P:negative regulation of DNA-templated transcription"/>
    <property type="evidence" value="ECO:0007669"/>
    <property type="project" value="TreeGrafter"/>
</dbReference>
<dbReference type="InterPro" id="IPR005471">
    <property type="entry name" value="Tscrpt_reg_IclR_N"/>
</dbReference>
<dbReference type="OrthoDB" id="9807558at2"/>
<dbReference type="SMART" id="SM00346">
    <property type="entry name" value="HTH_ICLR"/>
    <property type="match status" value="1"/>
</dbReference>
<evidence type="ECO:0000256" key="1">
    <source>
        <dbReference type="ARBA" id="ARBA00023015"/>
    </source>
</evidence>
<gene>
    <name evidence="6" type="primary">kipR_4</name>
    <name evidence="6" type="ORF">AVE30378_02764</name>
</gene>
<dbReference type="Proteomes" id="UP000289465">
    <property type="component" value="Unassembled WGS sequence"/>
</dbReference>
<dbReference type="InterPro" id="IPR014757">
    <property type="entry name" value="Tscrpt_reg_IclR_C"/>
</dbReference>
<dbReference type="PROSITE" id="PS51077">
    <property type="entry name" value="HTH_ICLR"/>
    <property type="match status" value="1"/>
</dbReference>
<evidence type="ECO:0000313" key="7">
    <source>
        <dbReference type="Proteomes" id="UP000289465"/>
    </source>
</evidence>
<dbReference type="EMBL" id="UFQC01000013">
    <property type="protein sequence ID" value="SSW67880.1"/>
    <property type="molecule type" value="Genomic_DNA"/>
</dbReference>
<keyword evidence="1" id="KW-0805">Transcription regulation</keyword>
<dbReference type="PANTHER" id="PTHR30136">
    <property type="entry name" value="HELIX-TURN-HELIX TRANSCRIPTIONAL REGULATOR, ICLR FAMILY"/>
    <property type="match status" value="1"/>
</dbReference>
<dbReference type="PANTHER" id="PTHR30136:SF39">
    <property type="entry name" value="TRANSCRIPTIONAL REGULATORY PROTEIN"/>
    <property type="match status" value="1"/>
</dbReference>
<dbReference type="GO" id="GO:0003677">
    <property type="term" value="F:DNA binding"/>
    <property type="evidence" value="ECO:0007669"/>
    <property type="project" value="UniProtKB-KW"/>
</dbReference>
<dbReference type="SUPFAM" id="SSF46785">
    <property type="entry name" value="Winged helix' DNA-binding domain"/>
    <property type="match status" value="1"/>
</dbReference>
<evidence type="ECO:0000256" key="3">
    <source>
        <dbReference type="ARBA" id="ARBA00023163"/>
    </source>
</evidence>
<dbReference type="Pfam" id="PF01614">
    <property type="entry name" value="IclR_C"/>
    <property type="match status" value="1"/>
</dbReference>
<evidence type="ECO:0000256" key="2">
    <source>
        <dbReference type="ARBA" id="ARBA00023125"/>
    </source>
</evidence>
<keyword evidence="2" id="KW-0238">DNA-binding</keyword>
<dbReference type="RefSeq" id="WP_129241473.1">
    <property type="nucleotide sequence ID" value="NZ_UFQC01000013.1"/>
</dbReference>
<keyword evidence="3" id="KW-0804">Transcription</keyword>
<evidence type="ECO:0000259" key="4">
    <source>
        <dbReference type="PROSITE" id="PS51077"/>
    </source>
</evidence>
<dbReference type="SUPFAM" id="SSF55781">
    <property type="entry name" value="GAF domain-like"/>
    <property type="match status" value="1"/>
</dbReference>
<name>A0A446CJ25_9BURK</name>
<reference evidence="6 7" key="1">
    <citation type="submission" date="2018-07" db="EMBL/GenBank/DDBJ databases">
        <authorList>
            <person name="Peeters C."/>
        </authorList>
    </citation>
    <scope>NUCLEOTIDE SEQUENCE [LARGE SCALE GENOMIC DNA]</scope>
    <source>
        <strain evidence="6 7">LMG 30378</strain>
    </source>
</reference>
<dbReference type="InterPro" id="IPR036390">
    <property type="entry name" value="WH_DNA-bd_sf"/>
</dbReference>
<sequence>MLIRTKRDANNGTQVLQRAAALLRLITANNRMGMRLTDLHCLSAIEKPTAHRILQGLIAEQMVRQDNANKRYYLGPAMYEMGLVAAPRVALRDICFPHLQAIAEQTGDTAFLTVRSGFDGLCIDRAEGGFPIKAFVLDIGRRRPLNVGGGSLAILSTLPEAEIQRICSANADRVKANFPRYNAADLLRDIAASRARGYAVKDVLEIPEARSVAVPICGHDGEAIAAISVATLKARLDDARAATVAGCIAQAVAQIENRLDEARR</sequence>
<evidence type="ECO:0000313" key="6">
    <source>
        <dbReference type="EMBL" id="SSW67880.1"/>
    </source>
</evidence>
<dbReference type="PROSITE" id="PS51078">
    <property type="entry name" value="ICLR_ED"/>
    <property type="match status" value="1"/>
</dbReference>
<accession>A0A446CJ25</accession>
<dbReference type="GO" id="GO:0003700">
    <property type="term" value="F:DNA-binding transcription factor activity"/>
    <property type="evidence" value="ECO:0007669"/>
    <property type="project" value="TreeGrafter"/>
</dbReference>
<feature type="domain" description="IclR-ED" evidence="5">
    <location>
        <begin position="77"/>
        <end position="261"/>
    </location>
</feature>
<dbReference type="InterPro" id="IPR036388">
    <property type="entry name" value="WH-like_DNA-bd_sf"/>
</dbReference>
<organism evidence="6 7">
    <name type="scientific">Achromobacter veterisilvae</name>
    <dbReference type="NCBI Taxonomy" id="2069367"/>
    <lineage>
        <taxon>Bacteria</taxon>
        <taxon>Pseudomonadati</taxon>
        <taxon>Pseudomonadota</taxon>
        <taxon>Betaproteobacteria</taxon>
        <taxon>Burkholderiales</taxon>
        <taxon>Alcaligenaceae</taxon>
        <taxon>Achromobacter</taxon>
    </lineage>
</organism>
<proteinExistence type="predicted"/>
<dbReference type="Pfam" id="PF09339">
    <property type="entry name" value="HTH_IclR"/>
    <property type="match status" value="1"/>
</dbReference>
<dbReference type="InterPro" id="IPR050707">
    <property type="entry name" value="HTH_MetabolicPath_Reg"/>
</dbReference>